<dbReference type="AlphaFoldDB" id="F4H5I7"/>
<feature type="compositionally biased region" description="Low complexity" evidence="1">
    <location>
        <begin position="302"/>
        <end position="320"/>
    </location>
</feature>
<evidence type="ECO:0000256" key="1">
    <source>
        <dbReference type="SAM" id="MobiDB-lite"/>
    </source>
</evidence>
<dbReference type="STRING" id="590998.Celf_0163"/>
<sequence length="1048" mass="100529">MRWPWQRDRGVPPVADPAPRADAAARHDAAPRAVVQRAAGPAGADPAGAAAPGAPAESTAGWAFLPPLQRVVQPVALTSRPVAFLADLPTRAPVRFTGAMSHVVDARAPSGLVDPDPGGPPVQRSVDLDLPLLPPAPRADAPVQRRATGGLVGLDAPPAGVPRLRAVPVEPPVPPVRPTPPSDAPLPAATVPTTDGLPDASGWTADGWAAPDLASDAGGSGATTVAVASLPVPPTAGAPVVQRRVGLGAPLPTGQRTADVRQSPPDAAARTGAAVTPEPPRLAAGAPLDVVRGADPDAPVQRVVGPASSAAPPAGSPARPTSVQRAVAPSSGAPAAAGQHEAVAPAALGLPSMPDLVLPPTGPSQAPEGPQLPDAGATPVAQRAVPIDAPAAPRTAPADAPVVQRSATATPSSAAAPTAAPTDRTGDSTPSAAGDGLRTTPTLADATPLTAPPAPGTDGPVAAAASGVDLPLAAPAVSQPSGPSDGAADRAEPGPSAREPLAAPVPAPEVAVAPALNGGPVVSRLTDGAPAPAAPTAPVPLVLRDGPLLGGPRVPLTVASTASPAVLRAPAGAARPAVALQRAVPDAPAVATSRSLPSTVSARPLTGAAAPAGTSSPGGAPAVSVSRLVAAPAGLPTGAPVTPVPVAGAVEADAVPSLDLAPGALHEAPGSADAVASPDLPAPDAATADAPGTDDGTPSVALDSPEAPPAASLDVVPRTAPVETGTPAGASAPAVPLAHPAAPAPATPLVVSRTTSPAPATTRDDAAGPASAVAGRPRGAAAPDLGAGAPPLVLAQRTTTAPSTPTDPAAVPVAPPLPAAPLALAAPAAPARPVGLAAPVASAPPVGLAPPAPPAPVQLTPTQLTPAQPAPVPLTAPGSLAAPAALPAPVQRLTAPTWTSPTVPTTAPGTTPRTAAPAAGPPLPLPPPVPSPAAGLALVQRSTATTGPVSGESVASGVDGTAVVQRADAAATPALPAEAPPPPTTTAAGVAGPTGDAAGVAGAGTSPFAAATPADLDELARRLMTPLMRRVRGQLLVDRERRGTRTDR</sequence>
<name>F4H5I7_CELFA</name>
<feature type="compositionally biased region" description="Low complexity" evidence="1">
    <location>
        <begin position="672"/>
        <end position="698"/>
    </location>
</feature>
<dbReference type="KEGG" id="cfi:Celf_0163"/>
<feature type="compositionally biased region" description="Low complexity" evidence="1">
    <location>
        <begin position="386"/>
        <end position="422"/>
    </location>
</feature>
<feature type="region of interest" description="Disordered" evidence="1">
    <location>
        <begin position="661"/>
        <end position="789"/>
    </location>
</feature>
<feature type="compositionally biased region" description="Low complexity" evidence="1">
    <location>
        <begin position="11"/>
        <end position="22"/>
    </location>
</feature>
<keyword evidence="3" id="KW-1185">Reference proteome</keyword>
<evidence type="ECO:0000313" key="3">
    <source>
        <dbReference type="Proteomes" id="UP000008460"/>
    </source>
</evidence>
<dbReference type="RefSeq" id="WP_013769341.1">
    <property type="nucleotide sequence ID" value="NC_015514.1"/>
</dbReference>
<feature type="region of interest" description="Disordered" evidence="1">
    <location>
        <begin position="354"/>
        <end position="505"/>
    </location>
</feature>
<proteinExistence type="predicted"/>
<dbReference type="HOGENOM" id="CLU_328387_0_0_11"/>
<reference evidence="2 3" key="1">
    <citation type="submission" date="2011-04" db="EMBL/GenBank/DDBJ databases">
        <title>Complete sequence of Cellulomonas fimi ATCC 484.</title>
        <authorList>
            <consortium name="US DOE Joint Genome Institute"/>
            <person name="Lucas S."/>
            <person name="Han J."/>
            <person name="Lapidus A."/>
            <person name="Cheng J.-F."/>
            <person name="Goodwin L."/>
            <person name="Pitluck S."/>
            <person name="Peters L."/>
            <person name="Chertkov O."/>
            <person name="Detter J.C."/>
            <person name="Han C."/>
            <person name="Tapia R."/>
            <person name="Land M."/>
            <person name="Hauser L."/>
            <person name="Kyrpides N."/>
            <person name="Ivanova N."/>
            <person name="Ovchinnikova G."/>
            <person name="Pagani I."/>
            <person name="Mead D."/>
            <person name="Brumm P."/>
            <person name="Woyke T."/>
        </authorList>
    </citation>
    <scope>NUCLEOTIDE SEQUENCE [LARGE SCALE GENOMIC DNA]</scope>
    <source>
        <strain evidence="3">ATCC 484 / DSM 20113 / JCM 1341 / NBRC 15513 / NCIMB 8980 / NCTC 7547</strain>
    </source>
</reference>
<evidence type="ECO:0000313" key="2">
    <source>
        <dbReference type="EMBL" id="AEE44311.1"/>
    </source>
</evidence>
<organism evidence="2 3">
    <name type="scientific">Cellulomonas fimi (strain ATCC 484 / DSM 20113 / JCM 1341 / CCUG 24087 / LMG 16345 / NBRC 15513 / NCIMB 8980 / NCTC 7547 / NRS-133)</name>
    <dbReference type="NCBI Taxonomy" id="590998"/>
    <lineage>
        <taxon>Bacteria</taxon>
        <taxon>Bacillati</taxon>
        <taxon>Actinomycetota</taxon>
        <taxon>Actinomycetes</taxon>
        <taxon>Micrococcales</taxon>
        <taxon>Cellulomonadaceae</taxon>
        <taxon>Cellulomonas</taxon>
    </lineage>
</organism>
<feature type="compositionally biased region" description="Low complexity" evidence="1">
    <location>
        <begin position="767"/>
        <end position="789"/>
    </location>
</feature>
<feature type="compositionally biased region" description="Low complexity" evidence="1">
    <location>
        <begin position="31"/>
        <end position="56"/>
    </location>
</feature>
<feature type="compositionally biased region" description="Low complexity" evidence="1">
    <location>
        <begin position="899"/>
        <end position="918"/>
    </location>
</feature>
<feature type="compositionally biased region" description="Low complexity" evidence="1">
    <location>
        <begin position="328"/>
        <end position="338"/>
    </location>
</feature>
<feature type="region of interest" description="Disordered" evidence="1">
    <location>
        <begin position="893"/>
        <end position="934"/>
    </location>
</feature>
<feature type="region of interest" description="Disordered" evidence="1">
    <location>
        <begin position="852"/>
        <end position="878"/>
    </location>
</feature>
<feature type="compositionally biased region" description="Basic and acidic residues" evidence="1">
    <location>
        <begin position="1"/>
        <end position="10"/>
    </location>
</feature>
<feature type="compositionally biased region" description="Low complexity" evidence="1">
    <location>
        <begin position="456"/>
        <end position="465"/>
    </location>
</feature>
<feature type="compositionally biased region" description="Low complexity" evidence="1">
    <location>
        <begin position="439"/>
        <end position="449"/>
    </location>
</feature>
<gene>
    <name evidence="2" type="ordered locus">Celf_0163</name>
</gene>
<feature type="region of interest" description="Disordered" evidence="1">
    <location>
        <begin position="248"/>
        <end position="340"/>
    </location>
</feature>
<accession>F4H5I7</accession>
<dbReference type="Proteomes" id="UP000008460">
    <property type="component" value="Chromosome"/>
</dbReference>
<protein>
    <submittedName>
        <fullName evidence="2">Uncharacterized protein</fullName>
    </submittedName>
</protein>
<feature type="compositionally biased region" description="Low complexity" evidence="1">
    <location>
        <begin position="601"/>
        <end position="621"/>
    </location>
</feature>
<feature type="region of interest" description="Disordered" evidence="1">
    <location>
        <begin position="972"/>
        <end position="993"/>
    </location>
</feature>
<feature type="region of interest" description="Disordered" evidence="1">
    <location>
        <begin position="587"/>
        <end position="621"/>
    </location>
</feature>
<dbReference type="EMBL" id="CP002666">
    <property type="protein sequence ID" value="AEE44311.1"/>
    <property type="molecule type" value="Genomic_DNA"/>
</dbReference>
<feature type="compositionally biased region" description="Low complexity" evidence="1">
    <location>
        <begin position="730"/>
        <end position="741"/>
    </location>
</feature>
<feature type="compositionally biased region" description="Low complexity" evidence="1">
    <location>
        <begin position="857"/>
        <end position="867"/>
    </location>
</feature>
<feature type="compositionally biased region" description="Pro residues" evidence="1">
    <location>
        <begin position="919"/>
        <end position="931"/>
    </location>
</feature>
<feature type="region of interest" description="Disordered" evidence="1">
    <location>
        <begin position="1"/>
        <end position="57"/>
    </location>
</feature>